<dbReference type="AlphaFoldDB" id="A0AAW9SG12"/>
<dbReference type="PROSITE" id="PS51257">
    <property type="entry name" value="PROKAR_LIPOPROTEIN"/>
    <property type="match status" value="1"/>
</dbReference>
<gene>
    <name evidence="1" type="ORF">AAG747_25275</name>
</gene>
<protein>
    <submittedName>
        <fullName evidence="1">Uncharacterized protein</fullName>
    </submittedName>
</protein>
<evidence type="ECO:0000313" key="2">
    <source>
        <dbReference type="Proteomes" id="UP001403385"/>
    </source>
</evidence>
<name>A0AAW9SG12_9BACT</name>
<dbReference type="Proteomes" id="UP001403385">
    <property type="component" value="Unassembled WGS sequence"/>
</dbReference>
<comment type="caution">
    <text evidence="1">The sequence shown here is derived from an EMBL/GenBank/DDBJ whole genome shotgun (WGS) entry which is preliminary data.</text>
</comment>
<dbReference type="RefSeq" id="WP_346824035.1">
    <property type="nucleotide sequence ID" value="NZ_JBDKWZ010000021.1"/>
</dbReference>
<evidence type="ECO:0000313" key="1">
    <source>
        <dbReference type="EMBL" id="MEN7551254.1"/>
    </source>
</evidence>
<proteinExistence type="predicted"/>
<reference evidence="1 2" key="1">
    <citation type="submission" date="2024-04" db="EMBL/GenBank/DDBJ databases">
        <title>Novel genus in family Flammeovirgaceae.</title>
        <authorList>
            <person name="Nguyen T.H."/>
            <person name="Vuong T.Q."/>
            <person name="Le H."/>
            <person name="Kim S.-G."/>
        </authorList>
    </citation>
    <scope>NUCLEOTIDE SEQUENCE [LARGE SCALE GENOMIC DNA]</scope>
    <source>
        <strain evidence="1 2">JCM 23209</strain>
    </source>
</reference>
<sequence>MSKNALYILSTLFFIGCGEQKDFVHKVELAPINTNGTLYYDLYKTGIDNYKYEFKISTKQDTLDVFVVHLNDATYKNIEFNVKENRDTIFINSNWNLGRYSKLVKNKMVVLKE</sequence>
<keyword evidence="2" id="KW-1185">Reference proteome</keyword>
<accession>A0AAW9SG12</accession>
<dbReference type="EMBL" id="JBDKWZ010000021">
    <property type="protein sequence ID" value="MEN7551254.1"/>
    <property type="molecule type" value="Genomic_DNA"/>
</dbReference>
<organism evidence="1 2">
    <name type="scientific">Rapidithrix thailandica</name>
    <dbReference type="NCBI Taxonomy" id="413964"/>
    <lineage>
        <taxon>Bacteria</taxon>
        <taxon>Pseudomonadati</taxon>
        <taxon>Bacteroidota</taxon>
        <taxon>Cytophagia</taxon>
        <taxon>Cytophagales</taxon>
        <taxon>Flammeovirgaceae</taxon>
        <taxon>Rapidithrix</taxon>
    </lineage>
</organism>